<keyword evidence="3" id="KW-0233">DNA recombination</keyword>
<keyword evidence="5" id="KW-0614">Plasmid</keyword>
<dbReference type="KEGG" id="ypi:YpsIP31758_B0022"/>
<dbReference type="RefSeq" id="WP_011988544.1">
    <property type="nucleotide sequence ID" value="NC_009705.1"/>
</dbReference>
<dbReference type="Gene3D" id="1.10.443.10">
    <property type="entry name" value="Intergrase catalytic core"/>
    <property type="match status" value="1"/>
</dbReference>
<dbReference type="PROSITE" id="PS51898">
    <property type="entry name" value="TYR_RECOMBINASE"/>
    <property type="match status" value="1"/>
</dbReference>
<proteinExistence type="predicted"/>
<organism evidence="5 6">
    <name type="scientific">Yersinia pseudotuberculosis serotype O:1b (strain IP 31758)</name>
    <dbReference type="NCBI Taxonomy" id="349747"/>
    <lineage>
        <taxon>Bacteria</taxon>
        <taxon>Pseudomonadati</taxon>
        <taxon>Pseudomonadota</taxon>
        <taxon>Gammaproteobacteria</taxon>
        <taxon>Enterobacterales</taxon>
        <taxon>Yersiniaceae</taxon>
        <taxon>Yersinia</taxon>
    </lineage>
</organism>
<dbReference type="InterPro" id="IPR010998">
    <property type="entry name" value="Integrase_recombinase_N"/>
</dbReference>
<dbReference type="GO" id="GO:0015074">
    <property type="term" value="P:DNA integration"/>
    <property type="evidence" value="ECO:0007669"/>
    <property type="project" value="UniProtKB-KW"/>
</dbReference>
<dbReference type="InterPro" id="IPR002104">
    <property type="entry name" value="Integrase_catalytic"/>
</dbReference>
<dbReference type="CDD" id="cd00796">
    <property type="entry name" value="INT_Rci_Hp1_C"/>
    <property type="match status" value="1"/>
</dbReference>
<evidence type="ECO:0000256" key="1">
    <source>
        <dbReference type="ARBA" id="ARBA00022908"/>
    </source>
</evidence>
<dbReference type="EMBL" id="CP000719">
    <property type="protein sequence ID" value="ABS45700.1"/>
    <property type="molecule type" value="Genomic_DNA"/>
</dbReference>
<dbReference type="PANTHER" id="PTHR30349:SF94">
    <property type="entry name" value="INTEGRASE_RECOMBINASE HI_1414-RELATED"/>
    <property type="match status" value="1"/>
</dbReference>
<evidence type="ECO:0000313" key="6">
    <source>
        <dbReference type="Proteomes" id="UP000002412"/>
    </source>
</evidence>
<protein>
    <submittedName>
        <fullName evidence="5">Shufflon-specific DNA recombinase</fullName>
    </submittedName>
</protein>
<evidence type="ECO:0000256" key="2">
    <source>
        <dbReference type="ARBA" id="ARBA00023125"/>
    </source>
</evidence>
<geneLocation type="plasmid" evidence="6">
    <name>plasmid_153kb</name>
</geneLocation>
<dbReference type="GO" id="GO:0003677">
    <property type="term" value="F:DNA binding"/>
    <property type="evidence" value="ECO:0007669"/>
    <property type="project" value="UniProtKB-KW"/>
</dbReference>
<reference evidence="5 6" key="1">
    <citation type="journal article" date="2007" name="PLoS Genet.">
        <title>The complete genome sequence of Yersinia pseudotuberculosis IP31758, the causative agent of Far East scarlet-like fever.</title>
        <authorList>
            <person name="Eppinger M."/>
            <person name="Rosovitz M.J."/>
            <person name="Fricke W.F."/>
            <person name="Rasko D.A."/>
            <person name="Kokorina G."/>
            <person name="Fayolle C."/>
            <person name="Lindler L.E."/>
            <person name="Carniel E."/>
            <person name="Ravel J."/>
        </authorList>
    </citation>
    <scope>NUCLEOTIDE SEQUENCE [LARGE SCALE GENOMIC DNA]</scope>
    <source>
        <strain evidence="5 6">IP 31758</strain>
        <plasmid evidence="6">Plasmid plasmid_153kb</plasmid>
    </source>
</reference>
<dbReference type="SUPFAM" id="SSF56349">
    <property type="entry name" value="DNA breaking-rejoining enzymes"/>
    <property type="match status" value="1"/>
</dbReference>
<evidence type="ECO:0000259" key="4">
    <source>
        <dbReference type="PROSITE" id="PS51898"/>
    </source>
</evidence>
<sequence length="375" mass="42494">MKTRVKNIPLSKALDIYLDKISFFKKGGMQEHYRVNTIKKYKLSTLLTNNITTVDIAEYRDERLKTVKPNGKTISSNTVRLELALLSHLFKVGIVEWGIARENPVLLVRKPKASEGRNRRVQPAEHRRLIRYADEHSTGECASIINLAIETAMRQGEILSLQWEYVDLRQGVAHLPETKNGTSRDVPLSAKAREILRKCSPKSSGSVFSYTSNGFKSAWRCIIIKSGIKDLHFHDLRHEGVSRFVESGRLNIMEVAAISGHKSLSMLKRYTHLKASDLTKKLDKKKTRYESITSVIQPYSATITVDMSRVKLQFCDFDDLIVDEKNYADAIEKASGSLLKMLCLMLKNGEKIPNPSLPQNGPFIMIDPLNVNYVC</sequence>
<keyword evidence="2" id="KW-0238">DNA-binding</keyword>
<dbReference type="InterPro" id="IPR050090">
    <property type="entry name" value="Tyrosine_recombinase_XerCD"/>
</dbReference>
<dbReference type="PANTHER" id="PTHR30349">
    <property type="entry name" value="PHAGE INTEGRASE-RELATED"/>
    <property type="match status" value="1"/>
</dbReference>
<dbReference type="GO" id="GO:0006310">
    <property type="term" value="P:DNA recombination"/>
    <property type="evidence" value="ECO:0007669"/>
    <property type="project" value="UniProtKB-KW"/>
</dbReference>
<dbReference type="InterPro" id="IPR013762">
    <property type="entry name" value="Integrase-like_cat_sf"/>
</dbReference>
<keyword evidence="1" id="KW-0229">DNA integration</keyword>
<evidence type="ECO:0000313" key="5">
    <source>
        <dbReference type="EMBL" id="ABS45700.1"/>
    </source>
</evidence>
<gene>
    <name evidence="5" type="ordered locus">YpsIP31758_B0022</name>
</gene>
<dbReference type="Proteomes" id="UP000002412">
    <property type="component" value="Plasmid p_153kb"/>
</dbReference>
<feature type="domain" description="Tyr recombinase" evidence="4">
    <location>
        <begin position="116"/>
        <end position="283"/>
    </location>
</feature>
<evidence type="ECO:0000256" key="3">
    <source>
        <dbReference type="ARBA" id="ARBA00023172"/>
    </source>
</evidence>
<accession>A0A0U1QTJ1</accession>
<dbReference type="HOGENOM" id="CLU_027562_32_1_6"/>
<dbReference type="AlphaFoldDB" id="A0A0U1QTJ1"/>
<dbReference type="Pfam" id="PF00589">
    <property type="entry name" value="Phage_integrase"/>
    <property type="match status" value="1"/>
</dbReference>
<dbReference type="Gene3D" id="1.10.150.130">
    <property type="match status" value="1"/>
</dbReference>
<name>A0A0U1QTJ1_YERP3</name>
<dbReference type="InterPro" id="IPR011010">
    <property type="entry name" value="DNA_brk_join_enz"/>
</dbReference>